<evidence type="ECO:0000256" key="1">
    <source>
        <dbReference type="SAM" id="Coils"/>
    </source>
</evidence>
<gene>
    <name evidence="2" type="ORF">BSTOLATCC_MIC39538</name>
</gene>
<evidence type="ECO:0000313" key="2">
    <source>
        <dbReference type="EMBL" id="CAG9325743.1"/>
    </source>
</evidence>
<evidence type="ECO:0000313" key="3">
    <source>
        <dbReference type="Proteomes" id="UP001162131"/>
    </source>
</evidence>
<sequence length="338" mass="40106">MEVEESLIKKFHHLLKRVFTENCSLDDEEVTEEELVTLEKLRPIEVYENFKATVLNLLDFKQKVRKSEISDLLLENEKLELLLQKSEAEIRTHFSNENQLKIYIEIYQGKIEDLEKQMNEYIKSIKEQEKNLKDKESQIRHLKKKSRLSMNENELDFKLRSIEDQFKEEIYKTVEQHNKDSQEDFDTNKPEFKTFDWRKQRKLDLKQKITVEESVKAKPILDDKNKDNGKTKIMLFKDEEKSQGRNSASKADVKLIDVKRNFQAKRDNKDVNRRSASSLFEILKKSSCSNTSPRKDKKKDISSKKKLYNIGHIRSSSDLLRSESLAKKLYHANKLTDR</sequence>
<dbReference type="Proteomes" id="UP001162131">
    <property type="component" value="Unassembled WGS sequence"/>
</dbReference>
<accession>A0AAU9JVI2</accession>
<dbReference type="EMBL" id="CAJZBQ010000039">
    <property type="protein sequence ID" value="CAG9325743.1"/>
    <property type="molecule type" value="Genomic_DNA"/>
</dbReference>
<keyword evidence="1" id="KW-0175">Coiled coil</keyword>
<comment type="caution">
    <text evidence="2">The sequence shown here is derived from an EMBL/GenBank/DDBJ whole genome shotgun (WGS) entry which is preliminary data.</text>
</comment>
<dbReference type="AlphaFoldDB" id="A0AAU9JVI2"/>
<feature type="coiled-coil region" evidence="1">
    <location>
        <begin position="69"/>
        <end position="145"/>
    </location>
</feature>
<keyword evidence="3" id="KW-1185">Reference proteome</keyword>
<name>A0AAU9JVI2_9CILI</name>
<protein>
    <submittedName>
        <fullName evidence="2">Uncharacterized protein</fullName>
    </submittedName>
</protein>
<organism evidence="2 3">
    <name type="scientific">Blepharisma stoltei</name>
    <dbReference type="NCBI Taxonomy" id="1481888"/>
    <lineage>
        <taxon>Eukaryota</taxon>
        <taxon>Sar</taxon>
        <taxon>Alveolata</taxon>
        <taxon>Ciliophora</taxon>
        <taxon>Postciliodesmatophora</taxon>
        <taxon>Heterotrichea</taxon>
        <taxon>Heterotrichida</taxon>
        <taxon>Blepharismidae</taxon>
        <taxon>Blepharisma</taxon>
    </lineage>
</organism>
<proteinExistence type="predicted"/>
<reference evidence="2" key="1">
    <citation type="submission" date="2021-09" db="EMBL/GenBank/DDBJ databases">
        <authorList>
            <consortium name="AG Swart"/>
            <person name="Singh M."/>
            <person name="Singh A."/>
            <person name="Seah K."/>
            <person name="Emmerich C."/>
        </authorList>
    </citation>
    <scope>NUCLEOTIDE SEQUENCE</scope>
    <source>
        <strain evidence="2">ATCC30299</strain>
    </source>
</reference>